<dbReference type="PANTHER" id="PTHR45700:SF8">
    <property type="entry name" value="HECT-TYPE E3 UBIQUITIN TRANSFERASE"/>
    <property type="match status" value="1"/>
</dbReference>
<feature type="domain" description="HECT" evidence="20">
    <location>
        <begin position="604"/>
        <end position="933"/>
    </location>
</feature>
<comment type="catalytic activity">
    <reaction evidence="1">
        <text>S-ubiquitinyl-[E2 ubiquitin-conjugating enzyme]-L-cysteine + [acceptor protein]-L-lysine = [E2 ubiquitin-conjugating enzyme]-L-cysteine + N(6)-ubiquitinyl-[acceptor protein]-L-lysine.</text>
        <dbReference type="EC" id="2.3.2.26"/>
    </reaction>
</comment>
<dbReference type="GO" id="GO:0080090">
    <property type="term" value="P:regulation of primary metabolic process"/>
    <property type="evidence" value="ECO:0007669"/>
    <property type="project" value="UniProtKB-ARBA"/>
</dbReference>
<protein>
    <recommendedName>
        <fullName evidence="15">Ubiquitin-protein ligase E3A</fullName>
        <ecNumber evidence="4">2.3.2.26</ecNumber>
    </recommendedName>
    <alternativeName>
        <fullName evidence="17">HECT-type ubiquitin transferase E3A</fullName>
    </alternativeName>
    <alternativeName>
        <fullName evidence="16">Oncogenic protein-associated protein E6-AP</fullName>
    </alternativeName>
</protein>
<comment type="subcellular location">
    <subcellularLocation>
        <location evidence="3">Cytoplasm</location>
    </subcellularLocation>
    <subcellularLocation>
        <location evidence="2">Nucleus</location>
    </subcellularLocation>
</comment>
<dbReference type="GO" id="GO:0000209">
    <property type="term" value="P:protein polyubiquitination"/>
    <property type="evidence" value="ECO:0007669"/>
    <property type="project" value="InterPro"/>
</dbReference>
<evidence type="ECO:0000256" key="17">
    <source>
        <dbReference type="ARBA" id="ARBA00077264"/>
    </source>
</evidence>
<keyword evidence="14" id="KW-0539">Nucleus</keyword>
<evidence type="ECO:0000256" key="16">
    <source>
        <dbReference type="ARBA" id="ARBA00077235"/>
    </source>
</evidence>
<dbReference type="GO" id="GO:0008270">
    <property type="term" value="F:zinc ion binding"/>
    <property type="evidence" value="ECO:0007669"/>
    <property type="project" value="UniProtKB-KW"/>
</dbReference>
<dbReference type="GO" id="GO:0042752">
    <property type="term" value="P:regulation of circadian rhythm"/>
    <property type="evidence" value="ECO:0007669"/>
    <property type="project" value="UniProtKB-ARBA"/>
</dbReference>
<feature type="compositionally biased region" description="Basic and acidic residues" evidence="19">
    <location>
        <begin position="1"/>
        <end position="12"/>
    </location>
</feature>
<feature type="active site" description="Glycyl thioester intermediate" evidence="18">
    <location>
        <position position="901"/>
    </location>
</feature>
<dbReference type="FunFam" id="3.30.2160.10:FF:000004">
    <property type="entry name" value="probable E3 ubiquitin-protein ligase HERC4 isoform X1"/>
    <property type="match status" value="1"/>
</dbReference>
<dbReference type="EMBL" id="JARGDH010000003">
    <property type="protein sequence ID" value="KAL0273412.1"/>
    <property type="molecule type" value="Genomic_DNA"/>
</dbReference>
<dbReference type="GO" id="GO:0048513">
    <property type="term" value="P:animal organ development"/>
    <property type="evidence" value="ECO:0007669"/>
    <property type="project" value="UniProtKB-ARBA"/>
</dbReference>
<dbReference type="GO" id="GO:0006511">
    <property type="term" value="P:ubiquitin-dependent protein catabolic process"/>
    <property type="evidence" value="ECO:0007669"/>
    <property type="project" value="UniProtKB-ARBA"/>
</dbReference>
<evidence type="ECO:0000256" key="15">
    <source>
        <dbReference type="ARBA" id="ARBA00067504"/>
    </source>
</evidence>
<evidence type="ECO:0000256" key="13">
    <source>
        <dbReference type="ARBA" id="ARBA00023108"/>
    </source>
</evidence>
<keyword evidence="6" id="KW-0597">Phosphoprotein</keyword>
<comment type="caution">
    <text evidence="21">The sequence shown here is derived from an EMBL/GenBank/DDBJ whole genome shotgun (WGS) entry which is preliminary data.</text>
</comment>
<dbReference type="EMBL" id="JARGDH010000003">
    <property type="protein sequence ID" value="KAL0273413.1"/>
    <property type="molecule type" value="Genomic_DNA"/>
</dbReference>
<dbReference type="GO" id="GO:0005634">
    <property type="term" value="C:nucleus"/>
    <property type="evidence" value="ECO:0007669"/>
    <property type="project" value="UniProtKB-SubCell"/>
</dbReference>
<evidence type="ECO:0000313" key="21">
    <source>
        <dbReference type="EMBL" id="KAL0273414.1"/>
    </source>
</evidence>
<keyword evidence="9" id="KW-0863">Zinc-finger</keyword>
<dbReference type="GO" id="GO:0061630">
    <property type="term" value="F:ubiquitin protein ligase activity"/>
    <property type="evidence" value="ECO:0007669"/>
    <property type="project" value="UniProtKB-EC"/>
</dbReference>
<feature type="region of interest" description="Disordered" evidence="19">
    <location>
        <begin position="452"/>
        <end position="477"/>
    </location>
</feature>
<dbReference type="InterPro" id="IPR035983">
    <property type="entry name" value="Hect_E3_ubiquitin_ligase"/>
</dbReference>
<keyword evidence="13" id="KW-0090">Biological rhythms</keyword>
<evidence type="ECO:0000256" key="4">
    <source>
        <dbReference type="ARBA" id="ARBA00012485"/>
    </source>
</evidence>
<evidence type="ECO:0000256" key="19">
    <source>
        <dbReference type="SAM" id="MobiDB-lite"/>
    </source>
</evidence>
<dbReference type="PROSITE" id="PS50237">
    <property type="entry name" value="HECT"/>
    <property type="match status" value="1"/>
</dbReference>
<proteinExistence type="predicted"/>
<dbReference type="FunFam" id="3.90.1750.10:FF:000008">
    <property type="entry name" value="Putative ubiquitin-protein ligase E3A"/>
    <property type="match status" value="1"/>
</dbReference>
<dbReference type="InterPro" id="IPR042556">
    <property type="entry name" value="AZUL_sf"/>
</dbReference>
<evidence type="ECO:0000256" key="1">
    <source>
        <dbReference type="ARBA" id="ARBA00000885"/>
    </source>
</evidence>
<dbReference type="EMBL" id="JARGDH010000003">
    <property type="protein sequence ID" value="KAL0273414.1"/>
    <property type="molecule type" value="Genomic_DNA"/>
</dbReference>
<dbReference type="GO" id="GO:0009966">
    <property type="term" value="P:regulation of signal transduction"/>
    <property type="evidence" value="ECO:0007669"/>
    <property type="project" value="UniProtKB-ARBA"/>
</dbReference>
<dbReference type="Gene3D" id="3.30.2160.10">
    <property type="entry name" value="Hect, E3 ligase catalytic domain"/>
    <property type="match status" value="1"/>
</dbReference>
<dbReference type="Pfam" id="PF00632">
    <property type="entry name" value="HECT"/>
    <property type="match status" value="1"/>
</dbReference>
<name>A0AAW2HTY1_9NEOP</name>
<dbReference type="GO" id="GO:0005737">
    <property type="term" value="C:cytoplasm"/>
    <property type="evidence" value="ECO:0007669"/>
    <property type="project" value="UniProtKB-SubCell"/>
</dbReference>
<dbReference type="FunFam" id="3.30.2410.10:FF:000003">
    <property type="entry name" value="probable E3 ubiquitin-protein ligase HERC4 isoform X1"/>
    <property type="match status" value="1"/>
</dbReference>
<organism evidence="21">
    <name type="scientific">Menopon gallinae</name>
    <name type="common">poultry shaft louse</name>
    <dbReference type="NCBI Taxonomy" id="328185"/>
    <lineage>
        <taxon>Eukaryota</taxon>
        <taxon>Metazoa</taxon>
        <taxon>Ecdysozoa</taxon>
        <taxon>Arthropoda</taxon>
        <taxon>Hexapoda</taxon>
        <taxon>Insecta</taxon>
        <taxon>Pterygota</taxon>
        <taxon>Neoptera</taxon>
        <taxon>Paraneoptera</taxon>
        <taxon>Psocodea</taxon>
        <taxon>Troctomorpha</taxon>
        <taxon>Phthiraptera</taxon>
        <taxon>Amblycera</taxon>
        <taxon>Menoponidae</taxon>
        <taxon>Menopon</taxon>
    </lineage>
</organism>
<dbReference type="Pfam" id="PF16558">
    <property type="entry name" value="AZUL"/>
    <property type="match status" value="1"/>
</dbReference>
<sequence length="933" mass="105351">MNSNEEPSKSGDEVPSESTIKSTSSSNSVESGASSSWCTLGPDTMKRAAAKKLIERYFYQLVEGCGDPNCSNEYCASSGKVKNLTPNQAAAQAFQLFSQEAKLCEAHPSKVPRTQGKPAAPENCNEPDSEKRIIEAGNEPVPSNSNLISNESQKETDASKAIIKEKTLPYLTEEKLIQIINTCQENNSYSLLIRTLGEVYSNPESLARSFLKSEPESPIEVMLEKAGEKDLKSLKKEDVRALEEDLDKDEDCHEIEMEKVKMGENSQSRKTLKRSNSVDTSVDVLSLRRAYAQLFKLPDKCFEGALVNAIVTLAGNLEIQLKLLGSSNRKKTEDEDLLNIFIIITEIPILGSSEFIDVALPQICRVSAHLSVSCQAKLAKVWARHCKGRLKGLLESLQQLITLKVITATFSRDYCAQDEEAITSPTKLMKILYYANILGGELDLPELRQEEPSLNTSDDSLLGGGNKTARTPPPVDPLESQLQISVLDSRKPLIPFHEFYNEPLSDVVEMDKDFAYYKSDITSTLDFVKAKKFSFMNYPFILTPATKTLGLYYDNRIRMYSERRISFFQAAVGQPTNPYLNLKVRRDHIIDDALVELEVVAMENPKDLKKQLVVEFEGEQGIDEGGVSKEFFQLIVEEIFNPDYGMFVYQQETETVWFNPTSFESDAQFTLIGIVLGLAIYNNIILDVRFPMVVYKKLMGKKGTFYDVQDWNPTLFAGLKELLEYEEDDIEEAFIQTFRVCYTDVFGNTLFQELKEGGDQIFVNQDNKKEFVDLYADFLLNKCVEKQFRAFRKGFQMVTDESPLSFLFRPEEVEQLVCGSKNFDFNELEEATEYDGGYTADTPVIKYFWELVHAMTLDNKRKLLQFATGSDRVPVGGLSRLKMIIAKNGPDSDRLPTAHTCFNVLLLPEYSSREKLQDRLEKAINYSKGFGML</sequence>
<dbReference type="SMART" id="SM00119">
    <property type="entry name" value="HECTc"/>
    <property type="match status" value="1"/>
</dbReference>
<dbReference type="EC" id="2.3.2.26" evidence="4"/>
<dbReference type="Gene3D" id="3.90.1750.10">
    <property type="entry name" value="Hect, E3 ligase catalytic domains"/>
    <property type="match status" value="1"/>
</dbReference>
<dbReference type="Gene3D" id="6.10.130.10">
    <property type="entry name" value="Ubiquitin-protein ligase E3A, N-terminal zinc-binding domain (AZUL)"/>
    <property type="match status" value="1"/>
</dbReference>
<dbReference type="InterPro" id="IPR000569">
    <property type="entry name" value="HECT_dom"/>
</dbReference>
<keyword evidence="12" id="KW-0647">Proteasome</keyword>
<evidence type="ECO:0000256" key="8">
    <source>
        <dbReference type="ARBA" id="ARBA00022723"/>
    </source>
</evidence>
<keyword evidence="11" id="KW-0862">Zinc</keyword>
<evidence type="ECO:0000256" key="9">
    <source>
        <dbReference type="ARBA" id="ARBA00022771"/>
    </source>
</evidence>
<dbReference type="AlphaFoldDB" id="A0AAW2HTY1"/>
<keyword evidence="8" id="KW-0479">Metal-binding</keyword>
<gene>
    <name evidence="21" type="ORF">PYX00_006078</name>
</gene>
<evidence type="ECO:0000256" key="2">
    <source>
        <dbReference type="ARBA" id="ARBA00004123"/>
    </source>
</evidence>
<dbReference type="SUPFAM" id="SSF56204">
    <property type="entry name" value="Hect, E3 ligase catalytic domain"/>
    <property type="match status" value="1"/>
</dbReference>
<dbReference type="InterPro" id="IPR032353">
    <property type="entry name" value="AZUL"/>
</dbReference>
<dbReference type="EMBL" id="JARGDH010000003">
    <property type="protein sequence ID" value="KAL0273411.1"/>
    <property type="molecule type" value="Genomic_DNA"/>
</dbReference>
<dbReference type="Gene3D" id="3.30.2410.10">
    <property type="entry name" value="Hect, E3 ligase catalytic domain"/>
    <property type="match status" value="1"/>
</dbReference>
<evidence type="ECO:0000256" key="14">
    <source>
        <dbReference type="ARBA" id="ARBA00023242"/>
    </source>
</evidence>
<evidence type="ECO:0000256" key="7">
    <source>
        <dbReference type="ARBA" id="ARBA00022679"/>
    </source>
</evidence>
<evidence type="ECO:0000256" key="3">
    <source>
        <dbReference type="ARBA" id="ARBA00004496"/>
    </source>
</evidence>
<evidence type="ECO:0000256" key="6">
    <source>
        <dbReference type="ARBA" id="ARBA00022553"/>
    </source>
</evidence>
<keyword evidence="7" id="KW-0808">Transferase</keyword>
<keyword evidence="5" id="KW-0963">Cytoplasm</keyword>
<reference evidence="21" key="1">
    <citation type="journal article" date="2024" name="Gigascience">
        <title>Chromosome-level genome of the poultry shaft louse Menopon gallinae provides insight into the host-switching and adaptive evolution of parasitic lice.</title>
        <authorList>
            <person name="Xu Y."/>
            <person name="Ma L."/>
            <person name="Liu S."/>
            <person name="Liang Y."/>
            <person name="Liu Q."/>
            <person name="He Z."/>
            <person name="Tian L."/>
            <person name="Duan Y."/>
            <person name="Cai W."/>
            <person name="Li H."/>
            <person name="Song F."/>
        </authorList>
    </citation>
    <scope>NUCLEOTIDE SEQUENCE</scope>
    <source>
        <strain evidence="21">Cailab_2023a</strain>
    </source>
</reference>
<dbReference type="CDD" id="cd00078">
    <property type="entry name" value="HECTc"/>
    <property type="match status" value="1"/>
</dbReference>
<accession>A0AAW2HTY1</accession>
<dbReference type="GO" id="GO:0010604">
    <property type="term" value="P:positive regulation of macromolecule metabolic process"/>
    <property type="evidence" value="ECO:0007669"/>
    <property type="project" value="UniProtKB-ARBA"/>
</dbReference>
<dbReference type="InterPro" id="IPR044611">
    <property type="entry name" value="E3A/B/C-like"/>
</dbReference>
<evidence type="ECO:0000256" key="5">
    <source>
        <dbReference type="ARBA" id="ARBA00022490"/>
    </source>
</evidence>
<evidence type="ECO:0000256" key="10">
    <source>
        <dbReference type="ARBA" id="ARBA00022786"/>
    </source>
</evidence>
<evidence type="ECO:0000256" key="12">
    <source>
        <dbReference type="ARBA" id="ARBA00022942"/>
    </source>
</evidence>
<evidence type="ECO:0000259" key="20">
    <source>
        <dbReference type="PROSITE" id="PS50237"/>
    </source>
</evidence>
<dbReference type="GO" id="GO:0048511">
    <property type="term" value="P:rhythmic process"/>
    <property type="evidence" value="ECO:0007669"/>
    <property type="project" value="UniProtKB-KW"/>
</dbReference>
<dbReference type="GO" id="GO:0000502">
    <property type="term" value="C:proteasome complex"/>
    <property type="evidence" value="ECO:0007669"/>
    <property type="project" value="UniProtKB-KW"/>
</dbReference>
<evidence type="ECO:0000256" key="18">
    <source>
        <dbReference type="PROSITE-ProRule" id="PRU00104"/>
    </source>
</evidence>
<feature type="compositionally biased region" description="Low complexity" evidence="19">
    <location>
        <begin position="16"/>
        <end position="36"/>
    </location>
</feature>
<dbReference type="PANTHER" id="PTHR45700">
    <property type="entry name" value="UBIQUITIN-PROTEIN LIGASE E3C"/>
    <property type="match status" value="1"/>
</dbReference>
<keyword evidence="10 18" id="KW-0833">Ubl conjugation pathway</keyword>
<feature type="region of interest" description="Disordered" evidence="19">
    <location>
        <begin position="1"/>
        <end position="41"/>
    </location>
</feature>
<dbReference type="GO" id="GO:0048731">
    <property type="term" value="P:system development"/>
    <property type="evidence" value="ECO:0007669"/>
    <property type="project" value="UniProtKB-ARBA"/>
</dbReference>
<dbReference type="GO" id="GO:0030518">
    <property type="term" value="P:nuclear receptor-mediated steroid hormone signaling pathway"/>
    <property type="evidence" value="ECO:0007669"/>
    <property type="project" value="UniProtKB-ARBA"/>
</dbReference>
<evidence type="ECO:0000256" key="11">
    <source>
        <dbReference type="ARBA" id="ARBA00022833"/>
    </source>
</evidence>